<sequence>MTPRRERWSAGPVAAAQAGPARSESTGQARMLALHERHRGDGSWRDRET</sequence>
<protein>
    <submittedName>
        <fullName evidence="2">Uncharacterized protein</fullName>
    </submittedName>
</protein>
<proteinExistence type="predicted"/>
<dbReference type="EMBL" id="JALKFT010000014">
    <property type="protein sequence ID" value="MCK9877087.1"/>
    <property type="molecule type" value="Genomic_DNA"/>
</dbReference>
<evidence type="ECO:0000313" key="2">
    <source>
        <dbReference type="EMBL" id="MCK9877087.1"/>
    </source>
</evidence>
<dbReference type="Proteomes" id="UP001201873">
    <property type="component" value="Unassembled WGS sequence"/>
</dbReference>
<evidence type="ECO:0000256" key="1">
    <source>
        <dbReference type="SAM" id="MobiDB-lite"/>
    </source>
</evidence>
<accession>A0ABT0JZX8</accession>
<gene>
    <name evidence="2" type="ORF">MXD59_15115</name>
</gene>
<name>A0ABT0JZX8_9ACTN</name>
<dbReference type="RefSeq" id="WP_248825377.1">
    <property type="nucleotide sequence ID" value="NZ_JALKFT010000014.1"/>
</dbReference>
<feature type="compositionally biased region" description="Basic and acidic residues" evidence="1">
    <location>
        <begin position="33"/>
        <end position="49"/>
    </location>
</feature>
<organism evidence="2 3">
    <name type="scientific">Frankia umida</name>
    <dbReference type="NCBI Taxonomy" id="573489"/>
    <lineage>
        <taxon>Bacteria</taxon>
        <taxon>Bacillati</taxon>
        <taxon>Actinomycetota</taxon>
        <taxon>Actinomycetes</taxon>
        <taxon>Frankiales</taxon>
        <taxon>Frankiaceae</taxon>
        <taxon>Frankia</taxon>
    </lineage>
</organism>
<keyword evidence="3" id="KW-1185">Reference proteome</keyword>
<evidence type="ECO:0000313" key="3">
    <source>
        <dbReference type="Proteomes" id="UP001201873"/>
    </source>
</evidence>
<feature type="region of interest" description="Disordered" evidence="1">
    <location>
        <begin position="1"/>
        <end position="49"/>
    </location>
</feature>
<feature type="compositionally biased region" description="Low complexity" evidence="1">
    <location>
        <begin position="10"/>
        <end position="21"/>
    </location>
</feature>
<comment type="caution">
    <text evidence="2">The sequence shown here is derived from an EMBL/GenBank/DDBJ whole genome shotgun (WGS) entry which is preliminary data.</text>
</comment>
<reference evidence="2 3" key="1">
    <citation type="submission" date="2022-04" db="EMBL/GenBank/DDBJ databases">
        <title>Genome diversity in the genus Frankia.</title>
        <authorList>
            <person name="Carlos-Shanley C."/>
            <person name="Hahn D."/>
        </authorList>
    </citation>
    <scope>NUCLEOTIDE SEQUENCE [LARGE SCALE GENOMIC DNA]</scope>
    <source>
        <strain evidence="2 3">Ag45/Mut15</strain>
    </source>
</reference>